<dbReference type="EMBL" id="GBXM01035558">
    <property type="protein sequence ID" value="JAH73019.1"/>
    <property type="molecule type" value="Transcribed_RNA"/>
</dbReference>
<proteinExistence type="predicted"/>
<evidence type="ECO:0000313" key="1">
    <source>
        <dbReference type="EMBL" id="JAH73019.1"/>
    </source>
</evidence>
<reference evidence="1" key="2">
    <citation type="journal article" date="2015" name="Fish Shellfish Immunol.">
        <title>Early steps in the European eel (Anguilla anguilla)-Vibrio vulnificus interaction in the gills: Role of the RtxA13 toxin.</title>
        <authorList>
            <person name="Callol A."/>
            <person name="Pajuelo D."/>
            <person name="Ebbesson L."/>
            <person name="Teles M."/>
            <person name="MacKenzie S."/>
            <person name="Amaro C."/>
        </authorList>
    </citation>
    <scope>NUCLEOTIDE SEQUENCE</scope>
</reference>
<accession>A0A0E9V4H1</accession>
<organism evidence="1">
    <name type="scientific">Anguilla anguilla</name>
    <name type="common">European freshwater eel</name>
    <name type="synonym">Muraena anguilla</name>
    <dbReference type="NCBI Taxonomy" id="7936"/>
    <lineage>
        <taxon>Eukaryota</taxon>
        <taxon>Metazoa</taxon>
        <taxon>Chordata</taxon>
        <taxon>Craniata</taxon>
        <taxon>Vertebrata</taxon>
        <taxon>Euteleostomi</taxon>
        <taxon>Actinopterygii</taxon>
        <taxon>Neopterygii</taxon>
        <taxon>Teleostei</taxon>
        <taxon>Anguilliformes</taxon>
        <taxon>Anguillidae</taxon>
        <taxon>Anguilla</taxon>
    </lineage>
</organism>
<name>A0A0E9V4H1_ANGAN</name>
<sequence length="9" mass="983">MGHTCHNPS</sequence>
<protein>
    <submittedName>
        <fullName evidence="1">Uncharacterized protein</fullName>
    </submittedName>
</protein>
<reference evidence="1" key="1">
    <citation type="submission" date="2014-11" db="EMBL/GenBank/DDBJ databases">
        <authorList>
            <person name="Amaro Gonzalez C."/>
        </authorList>
    </citation>
    <scope>NUCLEOTIDE SEQUENCE</scope>
</reference>